<organism evidence="1 2">
    <name type="scientific">Halosquirtibacter laminarini</name>
    <dbReference type="NCBI Taxonomy" id="3374600"/>
    <lineage>
        <taxon>Bacteria</taxon>
        <taxon>Pseudomonadati</taxon>
        <taxon>Bacteroidota</taxon>
        <taxon>Bacteroidia</taxon>
        <taxon>Marinilabiliales</taxon>
        <taxon>Prolixibacteraceae</taxon>
        <taxon>Halosquirtibacter</taxon>
    </lineage>
</organism>
<protein>
    <submittedName>
        <fullName evidence="1">Replicative DNA helicase</fullName>
        <ecNumber evidence="1">3.6.4.12</ecNumber>
    </submittedName>
</protein>
<accession>A0AC61ND94</accession>
<name>A0AC61ND94_9BACT</name>
<dbReference type="Proteomes" id="UP000826212">
    <property type="component" value="Chromosome"/>
</dbReference>
<reference evidence="1" key="1">
    <citation type="submission" date="2021-08" db="EMBL/GenBank/DDBJ databases">
        <title>Novel anaerobic bacterium isolated from sea squirt in East Sea, Republic of Korea.</title>
        <authorList>
            <person name="Nguyen T.H."/>
            <person name="Li Z."/>
            <person name="Lee Y.-J."/>
            <person name="Ko J."/>
            <person name="Kim S.-G."/>
        </authorList>
    </citation>
    <scope>NUCLEOTIDE SEQUENCE</scope>
    <source>
        <strain evidence="1">KCTC 25031</strain>
    </source>
</reference>
<keyword evidence="1" id="KW-0067">ATP-binding</keyword>
<keyword evidence="1" id="KW-0347">Helicase</keyword>
<dbReference type="EMBL" id="CP081303">
    <property type="protein sequence ID" value="QZE13528.1"/>
    <property type="molecule type" value="Genomic_DNA"/>
</dbReference>
<keyword evidence="1" id="KW-0378">Hydrolase</keyword>
<keyword evidence="1" id="KW-0547">Nucleotide-binding</keyword>
<dbReference type="EC" id="3.6.4.12" evidence="1"/>
<sequence length="536" mass="59398">MAVQRSQNIRNNNAQSLEQIEAQYGKLPPQAVEVEEAVLGALMLEKDAYVSVADMLQPECFYKDEHQRIFKVIKDLNLSDKPIDLLMVTQALRDRNELDLVGGPLYITQLTAKVASAAHIEFHARIIAQKHIQRELIHMSSEIQAKSYQDSVELEDLIDFAESSLFKVTEGNISKESVPVKPVIAEAIEVMRENAAKPEGMSGVPSGFTGLDRITSGWQKTDLIIIAARPAMGKTAFVLSMARNIAVEHQKPTAVFSLEMSSLQLVNRLISAETGWGSDKIKTGKLEEHQWLELHTKLEKLTGAPLFIDDTPALSVYEFRAKCRRLKSQHNIGCVIVDYLQLMTTGGDAKFSREQEVSTISRNLKAIAKEINVPIIALSQLSRAVESREGRRPQLSDLRESGAIEQDADMVLFIHRPEYYGITEDADGQDLTGIAELIIAKHRNGATGDVQLRFQSSMAKFSNLDDGDFGDYSTPEALDPKVQRDSGQVVASGQTFSSKMNSDVDQNQNQGNQQENLGFDGFGFPTGNDFDDAPPF</sequence>
<evidence type="ECO:0000313" key="1">
    <source>
        <dbReference type="EMBL" id="QZE13528.1"/>
    </source>
</evidence>
<keyword evidence="2" id="KW-1185">Reference proteome</keyword>
<proteinExistence type="predicted"/>
<evidence type="ECO:0000313" key="2">
    <source>
        <dbReference type="Proteomes" id="UP000826212"/>
    </source>
</evidence>
<gene>
    <name evidence="1" type="primary">dnaB</name>
    <name evidence="1" type="ORF">K4L44_13225</name>
</gene>